<sequence length="133" mass="15536">MNYPEEIMHDVAWSFVGMQYRSQKQFIEAVNDYNEKLGTTGRWNPYATAIQCKEVTIQYSYWSDEEDEEVEEDFNLVSTTSAFTNAELLFGIHNFVVDKLKHEDNHFFEGLTLWEGENPSSLNAPLYFLMQGN</sequence>
<keyword evidence="2" id="KW-1185">Reference proteome</keyword>
<protein>
    <submittedName>
        <fullName evidence="1">Uncharacterized protein</fullName>
    </submittedName>
</protein>
<dbReference type="OrthoDB" id="1095351at2"/>
<dbReference type="STRING" id="28128.HMPREF3226_00595"/>
<evidence type="ECO:0000313" key="2">
    <source>
        <dbReference type="Proteomes" id="UP000070533"/>
    </source>
</evidence>
<dbReference type="EMBL" id="LRQG01000023">
    <property type="protein sequence ID" value="KXA42864.1"/>
    <property type="molecule type" value="Genomic_DNA"/>
</dbReference>
<organism evidence="1 2">
    <name type="scientific">Prevotella corporis</name>
    <dbReference type="NCBI Taxonomy" id="28128"/>
    <lineage>
        <taxon>Bacteria</taxon>
        <taxon>Pseudomonadati</taxon>
        <taxon>Bacteroidota</taxon>
        <taxon>Bacteroidia</taxon>
        <taxon>Bacteroidales</taxon>
        <taxon>Prevotellaceae</taxon>
        <taxon>Prevotella</taxon>
    </lineage>
</organism>
<evidence type="ECO:0000313" key="1">
    <source>
        <dbReference type="EMBL" id="KXA42864.1"/>
    </source>
</evidence>
<dbReference type="AlphaFoldDB" id="A0A133QJ39"/>
<comment type="caution">
    <text evidence="1">The sequence shown here is derived from an EMBL/GenBank/DDBJ whole genome shotgun (WGS) entry which is preliminary data.</text>
</comment>
<dbReference type="Proteomes" id="UP000070533">
    <property type="component" value="Unassembled WGS sequence"/>
</dbReference>
<gene>
    <name evidence="1" type="ORF">HMPREF3226_00595</name>
</gene>
<dbReference type="PATRIC" id="fig|28128.5.peg.598"/>
<proteinExistence type="predicted"/>
<name>A0A133QJ39_9BACT</name>
<reference evidence="2" key="1">
    <citation type="submission" date="2016-01" db="EMBL/GenBank/DDBJ databases">
        <authorList>
            <person name="Mitreva M."/>
            <person name="Pepin K.H."/>
            <person name="Mihindukulasuriya K.A."/>
            <person name="Fulton R."/>
            <person name="Fronick C."/>
            <person name="O'Laughlin M."/>
            <person name="Miner T."/>
            <person name="Herter B."/>
            <person name="Rosa B.A."/>
            <person name="Cordes M."/>
            <person name="Tomlinson C."/>
            <person name="Wollam A."/>
            <person name="Palsikar V.B."/>
            <person name="Mardis E.R."/>
            <person name="Wilson R.K."/>
        </authorList>
    </citation>
    <scope>NUCLEOTIDE SEQUENCE [LARGE SCALE GENOMIC DNA]</scope>
    <source>
        <strain evidence="2">MJR7716</strain>
    </source>
</reference>
<accession>A0A133QJ39</accession>
<dbReference type="RefSeq" id="WP_004349094.1">
    <property type="nucleotide sequence ID" value="NZ_JABUXP010000069.1"/>
</dbReference>